<dbReference type="InterPro" id="IPR003877">
    <property type="entry name" value="SPRY_dom"/>
</dbReference>
<feature type="domain" description="B box-type" evidence="6">
    <location>
        <begin position="46"/>
        <end position="87"/>
    </location>
</feature>
<organism evidence="8 9">
    <name type="scientific">Acipenser oxyrinchus oxyrinchus</name>
    <dbReference type="NCBI Taxonomy" id="40147"/>
    <lineage>
        <taxon>Eukaryota</taxon>
        <taxon>Metazoa</taxon>
        <taxon>Chordata</taxon>
        <taxon>Craniata</taxon>
        <taxon>Vertebrata</taxon>
        <taxon>Euteleostomi</taxon>
        <taxon>Actinopterygii</taxon>
        <taxon>Chondrostei</taxon>
        <taxon>Acipenseriformes</taxon>
        <taxon>Acipenseridae</taxon>
        <taxon>Acipenser</taxon>
    </lineage>
</organism>
<dbReference type="AlphaFoldDB" id="A0AAD8CIQ1"/>
<dbReference type="GO" id="GO:0008270">
    <property type="term" value="F:zinc ion binding"/>
    <property type="evidence" value="ECO:0007669"/>
    <property type="project" value="UniProtKB-KW"/>
</dbReference>
<keyword evidence="2 4" id="KW-0863">Zinc-finger</keyword>
<dbReference type="InterPro" id="IPR006574">
    <property type="entry name" value="PRY"/>
</dbReference>
<evidence type="ECO:0000256" key="1">
    <source>
        <dbReference type="ARBA" id="ARBA00022723"/>
    </source>
</evidence>
<dbReference type="PROSITE" id="PS50188">
    <property type="entry name" value="B302_SPRY"/>
    <property type="match status" value="1"/>
</dbReference>
<evidence type="ECO:0000313" key="9">
    <source>
        <dbReference type="Proteomes" id="UP001230051"/>
    </source>
</evidence>
<dbReference type="SUPFAM" id="SSF57845">
    <property type="entry name" value="B-box zinc-binding domain"/>
    <property type="match status" value="1"/>
</dbReference>
<evidence type="ECO:0000256" key="5">
    <source>
        <dbReference type="SAM" id="Coils"/>
    </source>
</evidence>
<protein>
    <submittedName>
        <fullName evidence="8">Tripartite motif-containing protein 16-like</fullName>
    </submittedName>
</protein>
<gene>
    <name evidence="8" type="primary">Trim16</name>
    <name evidence="8" type="ORF">AOXY_G31458</name>
</gene>
<dbReference type="EMBL" id="JAGXEW010000047">
    <property type="protein sequence ID" value="KAK1152219.1"/>
    <property type="molecule type" value="Genomic_DNA"/>
</dbReference>
<reference evidence="8" key="1">
    <citation type="submission" date="2022-02" db="EMBL/GenBank/DDBJ databases">
        <title>Atlantic sturgeon de novo genome assembly.</title>
        <authorList>
            <person name="Stock M."/>
            <person name="Klopp C."/>
            <person name="Guiguen Y."/>
            <person name="Cabau C."/>
            <person name="Parinello H."/>
            <person name="Santidrian Yebra-Pimentel E."/>
            <person name="Kuhl H."/>
            <person name="Dirks R.P."/>
            <person name="Guessner J."/>
            <person name="Wuertz S."/>
            <person name="Du K."/>
            <person name="Schartl M."/>
        </authorList>
    </citation>
    <scope>NUCLEOTIDE SEQUENCE</scope>
    <source>
        <strain evidence="8">STURGEONOMICS-FGT-2020</strain>
        <tissue evidence="8">Whole blood</tissue>
    </source>
</reference>
<evidence type="ECO:0000259" key="6">
    <source>
        <dbReference type="PROSITE" id="PS50119"/>
    </source>
</evidence>
<keyword evidence="9" id="KW-1185">Reference proteome</keyword>
<dbReference type="SUPFAM" id="SSF49899">
    <property type="entry name" value="Concanavalin A-like lectins/glucanases"/>
    <property type="match status" value="1"/>
</dbReference>
<dbReference type="SMART" id="SM00336">
    <property type="entry name" value="BBOX"/>
    <property type="match status" value="1"/>
</dbReference>
<name>A0AAD8CIQ1_ACIOX</name>
<dbReference type="SMART" id="SM00589">
    <property type="entry name" value="PRY"/>
    <property type="match status" value="1"/>
</dbReference>
<comment type="caution">
    <text evidence="8">The sequence shown here is derived from an EMBL/GenBank/DDBJ whole genome shotgun (WGS) entry which is preliminary data.</text>
</comment>
<dbReference type="Pfam" id="PF00643">
    <property type="entry name" value="zf-B_box"/>
    <property type="match status" value="1"/>
</dbReference>
<dbReference type="GO" id="GO:0005737">
    <property type="term" value="C:cytoplasm"/>
    <property type="evidence" value="ECO:0007669"/>
    <property type="project" value="UniProtKB-ARBA"/>
</dbReference>
<keyword evidence="5" id="KW-0175">Coiled coil</keyword>
<dbReference type="PANTHER" id="PTHR25465:SF73">
    <property type="entry name" value="E3 UBIQUITIN_ISG15 LIGASE TRIM25 ISOFORM X1"/>
    <property type="match status" value="1"/>
</dbReference>
<dbReference type="Pfam" id="PF00622">
    <property type="entry name" value="SPRY"/>
    <property type="match status" value="1"/>
</dbReference>
<dbReference type="InterPro" id="IPR051051">
    <property type="entry name" value="E3_ubiq-ligase_TRIM/RNF"/>
</dbReference>
<dbReference type="Gene3D" id="2.60.120.920">
    <property type="match status" value="1"/>
</dbReference>
<dbReference type="Proteomes" id="UP001230051">
    <property type="component" value="Unassembled WGS sequence"/>
</dbReference>
<keyword evidence="3" id="KW-0862">Zinc</keyword>
<dbReference type="InterPro" id="IPR013320">
    <property type="entry name" value="ConA-like_dom_sf"/>
</dbReference>
<feature type="coiled-coil region" evidence="5">
    <location>
        <begin position="116"/>
        <end position="164"/>
    </location>
</feature>
<sequence>MCLEIPHPAVRTCLKCEISMCALHLKPHLEKKTFQSHTLVEPTSDLSARKCSKHDEDVKYYCFEDKSCICVSCTIEGEHKNHNVKSFKTAHSELRIGLESKVKQITEKLKLARGFLEKARQNETSVKAANAELKQNALDIFDNIIQLVNNYKEQMMEMIEAEQRLLVDSLEHSTGKLTEQHHLFKEIQQQADSVLTETDEFLFIQKHQEIQTKLTEALEKPFTEPDEKDLNKRKLFEDLENKFVEFQAEMGKAHQDLKVLFLSSELTLDPNTAHPKLMLSEDLKTVRYTATKQAYIDHPERFDHWRQVLCFQGFSSGEHYWELDTGEGYWHVGICYKSMGRKGSGTDAELGCNAASWTLKFHDELSVCHNNVGTPLQMSTQPTRLAVHLHYDAGTLTFLNLTDKQTRLHTFRTRFTEPVYPAFWIQSVTSTSWITVRSRFKDHVPKHRQET</sequence>
<dbReference type="Gene3D" id="3.30.160.60">
    <property type="entry name" value="Classic Zinc Finger"/>
    <property type="match status" value="1"/>
</dbReference>
<dbReference type="InterPro" id="IPR000315">
    <property type="entry name" value="Znf_B-box"/>
</dbReference>
<keyword evidence="1" id="KW-0479">Metal-binding</keyword>
<feature type="domain" description="B30.2/SPRY" evidence="7">
    <location>
        <begin position="246"/>
        <end position="441"/>
    </location>
</feature>
<proteinExistence type="predicted"/>
<evidence type="ECO:0000256" key="2">
    <source>
        <dbReference type="ARBA" id="ARBA00022771"/>
    </source>
</evidence>
<dbReference type="PANTHER" id="PTHR25465">
    <property type="entry name" value="B-BOX DOMAIN CONTAINING"/>
    <property type="match status" value="1"/>
</dbReference>
<dbReference type="PROSITE" id="PS50119">
    <property type="entry name" value="ZF_BBOX"/>
    <property type="match status" value="1"/>
</dbReference>
<dbReference type="Pfam" id="PF13765">
    <property type="entry name" value="PRY"/>
    <property type="match status" value="1"/>
</dbReference>
<dbReference type="InterPro" id="IPR043136">
    <property type="entry name" value="B30.2/SPRY_sf"/>
</dbReference>
<dbReference type="PRINTS" id="PR01407">
    <property type="entry name" value="BUTYPHLNCDUF"/>
</dbReference>
<dbReference type="InterPro" id="IPR001870">
    <property type="entry name" value="B30.2/SPRY"/>
</dbReference>
<evidence type="ECO:0000256" key="3">
    <source>
        <dbReference type="ARBA" id="ARBA00022833"/>
    </source>
</evidence>
<evidence type="ECO:0000259" key="7">
    <source>
        <dbReference type="PROSITE" id="PS50188"/>
    </source>
</evidence>
<dbReference type="SMART" id="SM00449">
    <property type="entry name" value="SPRY"/>
    <property type="match status" value="1"/>
</dbReference>
<evidence type="ECO:0000256" key="4">
    <source>
        <dbReference type="PROSITE-ProRule" id="PRU00024"/>
    </source>
</evidence>
<evidence type="ECO:0000313" key="8">
    <source>
        <dbReference type="EMBL" id="KAK1152219.1"/>
    </source>
</evidence>
<dbReference type="InterPro" id="IPR003879">
    <property type="entry name" value="Butyrophylin_SPRY"/>
</dbReference>
<dbReference type="Gene3D" id="4.10.830.40">
    <property type="match status" value="1"/>
</dbReference>
<accession>A0AAD8CIQ1</accession>